<keyword evidence="2" id="KW-1185">Reference proteome</keyword>
<protein>
    <submittedName>
        <fullName evidence="1">Uncharacterized protein</fullName>
    </submittedName>
</protein>
<organism evidence="1 2">
    <name type="scientific">Diploscapter pachys</name>
    <dbReference type="NCBI Taxonomy" id="2018661"/>
    <lineage>
        <taxon>Eukaryota</taxon>
        <taxon>Metazoa</taxon>
        <taxon>Ecdysozoa</taxon>
        <taxon>Nematoda</taxon>
        <taxon>Chromadorea</taxon>
        <taxon>Rhabditida</taxon>
        <taxon>Rhabditina</taxon>
        <taxon>Rhabditomorpha</taxon>
        <taxon>Rhabditoidea</taxon>
        <taxon>Rhabditidae</taxon>
        <taxon>Diploscapter</taxon>
    </lineage>
</organism>
<comment type="caution">
    <text evidence="1">The sequence shown here is derived from an EMBL/GenBank/DDBJ whole genome shotgun (WGS) entry which is preliminary data.</text>
</comment>
<name>A0A2A2LBZ9_9BILA</name>
<dbReference type="EMBL" id="LIAE01006927">
    <property type="protein sequence ID" value="PAV83766.1"/>
    <property type="molecule type" value="Genomic_DNA"/>
</dbReference>
<sequence>MWTVFQALSPNTPKEFWVRAKRQQCRCVRNQNGNGLTCSCAQTPTDPNVAAAHLNSILADDVASQQQDLANQIAQQQSQQMAQNGQSGIGSSCCRCACLQIVFHGNPQYQCQCADNTGTTVKSLLSIRKETIEIKIPTTVVPTLPPITSTTTQAPITVIPTTTTQVRPK</sequence>
<gene>
    <name evidence="1" type="ORF">WR25_04796</name>
</gene>
<dbReference type="Proteomes" id="UP000218231">
    <property type="component" value="Unassembled WGS sequence"/>
</dbReference>
<dbReference type="OrthoDB" id="5870024at2759"/>
<evidence type="ECO:0000313" key="1">
    <source>
        <dbReference type="EMBL" id="PAV83766.1"/>
    </source>
</evidence>
<reference evidence="1 2" key="1">
    <citation type="journal article" date="2017" name="Curr. Biol.">
        <title>Genome architecture and evolution of a unichromosomal asexual nematode.</title>
        <authorList>
            <person name="Fradin H."/>
            <person name="Zegar C."/>
            <person name="Gutwein M."/>
            <person name="Lucas J."/>
            <person name="Kovtun M."/>
            <person name="Corcoran D."/>
            <person name="Baugh L.R."/>
            <person name="Kiontke K."/>
            <person name="Gunsalus K."/>
            <person name="Fitch D.H."/>
            <person name="Piano F."/>
        </authorList>
    </citation>
    <scope>NUCLEOTIDE SEQUENCE [LARGE SCALE GENOMIC DNA]</scope>
    <source>
        <strain evidence="1">PF1309</strain>
    </source>
</reference>
<dbReference type="AlphaFoldDB" id="A0A2A2LBZ9"/>
<accession>A0A2A2LBZ9</accession>
<dbReference type="STRING" id="2018661.A0A2A2LBZ9"/>
<evidence type="ECO:0000313" key="2">
    <source>
        <dbReference type="Proteomes" id="UP000218231"/>
    </source>
</evidence>
<proteinExistence type="predicted"/>